<accession>A0A2T4C1E3</accession>
<gene>
    <name evidence="2" type="ORF">M440DRAFT_342252</name>
</gene>
<proteinExistence type="predicted"/>
<organism evidence="2 3">
    <name type="scientific">Trichoderma longibrachiatum ATCC 18648</name>
    <dbReference type="NCBI Taxonomy" id="983965"/>
    <lineage>
        <taxon>Eukaryota</taxon>
        <taxon>Fungi</taxon>
        <taxon>Dikarya</taxon>
        <taxon>Ascomycota</taxon>
        <taxon>Pezizomycotina</taxon>
        <taxon>Sordariomycetes</taxon>
        <taxon>Hypocreomycetidae</taxon>
        <taxon>Hypocreales</taxon>
        <taxon>Hypocreaceae</taxon>
        <taxon>Trichoderma</taxon>
    </lineage>
</organism>
<evidence type="ECO:0000313" key="3">
    <source>
        <dbReference type="Proteomes" id="UP000240760"/>
    </source>
</evidence>
<keyword evidence="3" id="KW-1185">Reference proteome</keyword>
<feature type="compositionally biased region" description="Polar residues" evidence="1">
    <location>
        <begin position="13"/>
        <end position="23"/>
    </location>
</feature>
<dbReference type="EMBL" id="KZ679134">
    <property type="protein sequence ID" value="PTB75391.1"/>
    <property type="molecule type" value="Genomic_DNA"/>
</dbReference>
<feature type="compositionally biased region" description="Basic residues" evidence="1">
    <location>
        <begin position="27"/>
        <end position="36"/>
    </location>
</feature>
<feature type="region of interest" description="Disordered" evidence="1">
    <location>
        <begin position="100"/>
        <end position="120"/>
    </location>
</feature>
<protein>
    <submittedName>
        <fullName evidence="2">Uncharacterized protein</fullName>
    </submittedName>
</protein>
<feature type="compositionally biased region" description="Low complexity" evidence="1">
    <location>
        <begin position="100"/>
        <end position="115"/>
    </location>
</feature>
<name>A0A2T4C1E3_TRILO</name>
<dbReference type="AlphaFoldDB" id="A0A2T4C1E3"/>
<dbReference type="Proteomes" id="UP000240760">
    <property type="component" value="Unassembled WGS sequence"/>
</dbReference>
<evidence type="ECO:0000256" key="1">
    <source>
        <dbReference type="SAM" id="MobiDB-lite"/>
    </source>
</evidence>
<sequence length="154" mass="16531">MYLHRAWYPASLSQTQAPANTPQGKHTTGKTHTKSWPHRHEIPKAFVVADSRLINREQGGSLASSFAKPGQALEADAQDHRVIQVAQYLDATPTFHASASAASASHSGHSTGRAAPPWQPATPSEYRLGTCRPAAIPAAPCPIQRLQRCFSASS</sequence>
<evidence type="ECO:0000313" key="2">
    <source>
        <dbReference type="EMBL" id="PTB75391.1"/>
    </source>
</evidence>
<reference evidence="2 3" key="1">
    <citation type="submission" date="2016-07" db="EMBL/GenBank/DDBJ databases">
        <title>Multiple horizontal gene transfer events from other fungi enriched the ability of initially mycotrophic Trichoderma (Ascomycota) to feed on dead plant biomass.</title>
        <authorList>
            <consortium name="DOE Joint Genome Institute"/>
            <person name="Aerts A."/>
            <person name="Atanasova L."/>
            <person name="Chenthamara K."/>
            <person name="Zhang J."/>
            <person name="Grujic M."/>
            <person name="Henrissat B."/>
            <person name="Kuo A."/>
            <person name="Salamov A."/>
            <person name="Lipzen A."/>
            <person name="Labutti K."/>
            <person name="Barry K."/>
            <person name="Miao Y."/>
            <person name="Rahimi M.J."/>
            <person name="Shen Q."/>
            <person name="Grigoriev I.V."/>
            <person name="Kubicek C.P."/>
            <person name="Druzhinina I.S."/>
        </authorList>
    </citation>
    <scope>NUCLEOTIDE SEQUENCE [LARGE SCALE GENOMIC DNA]</scope>
    <source>
        <strain evidence="2 3">ATCC 18648</strain>
    </source>
</reference>
<feature type="region of interest" description="Disordered" evidence="1">
    <location>
        <begin position="13"/>
        <end position="36"/>
    </location>
</feature>